<accession>A0ACB9QHY3</accession>
<gene>
    <name evidence="1" type="ORF">MLD38_022078</name>
</gene>
<organism evidence="1 2">
    <name type="scientific">Melastoma candidum</name>
    <dbReference type="NCBI Taxonomy" id="119954"/>
    <lineage>
        <taxon>Eukaryota</taxon>
        <taxon>Viridiplantae</taxon>
        <taxon>Streptophyta</taxon>
        <taxon>Embryophyta</taxon>
        <taxon>Tracheophyta</taxon>
        <taxon>Spermatophyta</taxon>
        <taxon>Magnoliopsida</taxon>
        <taxon>eudicotyledons</taxon>
        <taxon>Gunneridae</taxon>
        <taxon>Pentapetalae</taxon>
        <taxon>rosids</taxon>
        <taxon>malvids</taxon>
        <taxon>Myrtales</taxon>
        <taxon>Melastomataceae</taxon>
        <taxon>Melastomatoideae</taxon>
        <taxon>Melastomateae</taxon>
        <taxon>Melastoma</taxon>
    </lineage>
</organism>
<evidence type="ECO:0000313" key="2">
    <source>
        <dbReference type="Proteomes" id="UP001057402"/>
    </source>
</evidence>
<protein>
    <submittedName>
        <fullName evidence="1">Uncharacterized protein</fullName>
    </submittedName>
</protein>
<comment type="caution">
    <text evidence="1">The sequence shown here is derived from an EMBL/GenBank/DDBJ whole genome shotgun (WGS) entry which is preliminary data.</text>
</comment>
<keyword evidence="2" id="KW-1185">Reference proteome</keyword>
<sequence>MEEWIWGPVIGRGSTSLVSLCFSPASGQVLAVKSADLSNSASLRREAQLLSKLSSPRVVEYRGFEIRVAEGRPTCDLFMEYAPRGTLHDQIRLRGGRIKESEIRVFLREILLGLEYVHGEGIAHCDIKSQNVLITGGGLKIADFGCARLVEDECAATASASFAGSPAYMSPEAARREEQSYAADVWSVGCMVIEMAMGSLPWMDADDPVSALYRIGYSNEVPEPPHWLTEPARDFVKKCLVRDPRERPTVEELLKHQFLQEPTSEYETGEPKGIDSMADEDSPNGVLEPRLWESMESYAIAAAAERNVLCRPSHSACERMEELIGRGGSPSRGQTDWSSEDKWINVRVHQDEETEEEEEEEDGSRGSGEDILFASEYGLEDSRTIVNDVSGSTIKEMTVVCDAGEEDGHVISHLDPNEDGIILDCCKKEPLRNHGLDKIKKNNFAGFGNDWEPKFGGLVGKDSHPKSTTCLSIPLLNVNQVASFHIPR</sequence>
<name>A0ACB9QHY3_9MYRT</name>
<reference evidence="2" key="1">
    <citation type="journal article" date="2023" name="Front. Plant Sci.">
        <title>Chromosomal-level genome assembly of Melastoma candidum provides insights into trichome evolution.</title>
        <authorList>
            <person name="Zhong Y."/>
            <person name="Wu W."/>
            <person name="Sun C."/>
            <person name="Zou P."/>
            <person name="Liu Y."/>
            <person name="Dai S."/>
            <person name="Zhou R."/>
        </authorList>
    </citation>
    <scope>NUCLEOTIDE SEQUENCE [LARGE SCALE GENOMIC DNA]</scope>
</reference>
<proteinExistence type="predicted"/>
<evidence type="ECO:0000313" key="1">
    <source>
        <dbReference type="EMBL" id="KAI4366164.1"/>
    </source>
</evidence>
<dbReference type="EMBL" id="CM042885">
    <property type="protein sequence ID" value="KAI4366164.1"/>
    <property type="molecule type" value="Genomic_DNA"/>
</dbReference>
<dbReference type="Proteomes" id="UP001057402">
    <property type="component" value="Chromosome 6"/>
</dbReference>